<dbReference type="InterPro" id="IPR001680">
    <property type="entry name" value="WD40_rpt"/>
</dbReference>
<dbReference type="STRING" id="37360.A0A0G4J312"/>
<evidence type="ECO:0000256" key="3">
    <source>
        <dbReference type="ARBA" id="ARBA00022737"/>
    </source>
</evidence>
<evidence type="ECO:0000313" key="7">
    <source>
        <dbReference type="EMBL" id="SPR01460.1"/>
    </source>
</evidence>
<dbReference type="EMBL" id="OVEO01000017">
    <property type="protein sequence ID" value="SPR01460.1"/>
    <property type="molecule type" value="Genomic_DNA"/>
</dbReference>
<feature type="repeat" description="WD" evidence="5">
    <location>
        <begin position="213"/>
        <end position="254"/>
    </location>
</feature>
<keyword evidence="7" id="KW-0496">Mitochondrion</keyword>
<reference evidence="7 9" key="2">
    <citation type="submission" date="2018-03" db="EMBL/GenBank/DDBJ databases">
        <authorList>
            <person name="Fogelqvist J."/>
        </authorList>
    </citation>
    <scope>NUCLEOTIDE SEQUENCE [LARGE SCALE GENOMIC DNA]</scope>
</reference>
<dbReference type="Proteomes" id="UP000290189">
    <property type="component" value="Unassembled WGS sequence"/>
</dbReference>
<dbReference type="SMART" id="SM00667">
    <property type="entry name" value="LisH"/>
    <property type="match status" value="1"/>
</dbReference>
<dbReference type="SMART" id="SM00320">
    <property type="entry name" value="WD40"/>
    <property type="match status" value="8"/>
</dbReference>
<dbReference type="PANTHER" id="PTHR22846:SF2">
    <property type="entry name" value="F-BOX-LIKE_WD REPEAT-CONTAINING PROTEIN EBI"/>
    <property type="match status" value="1"/>
</dbReference>
<protein>
    <recommendedName>
        <fullName evidence="10">LisH domain-containing protein</fullName>
    </recommendedName>
</protein>
<evidence type="ECO:0000313" key="6">
    <source>
        <dbReference type="EMBL" id="CEP01739.1"/>
    </source>
</evidence>
<dbReference type="InterPro" id="IPR045183">
    <property type="entry name" value="Ebi-like"/>
</dbReference>
<sequence>MPFMTVTSDEVNYLVYRYMLESGFVHSAFSFGHESHIAKSKIGGGDVPAGALVSYLQKGLQHTEIECHINEDGTETLCDAAFSLLTRHQCSVRSKVKLFDPDVPIDEDFGVLETSRDAICHYRGHTDVVFTCAFNPEGTLLVSGCQDGTARLWLNVDDPSASSTSSLALLDRTPSANAILLSAWSPDGSMFALAAVSGEGWIWTAKGSLVSALSGHTGPVSGLRWAPSSALLLTCSLDESINVWTASTGKLHSTYKTHAGAVLDCDWHPSGASFLSCSVDTTIALHETRNGSGGHPTARLFKGHTRDVNCVRWSPDATLFASCSDDTTVKIWDPNADDPVHDLHGHGRDVCTLAWATTTTTTHDGTRALILASASFDCTVRIWSAARGTCLLVLSKHLHPVTSVSFTSGGEHLAASSHDRVFVWSVGDGALVRTYKATGGVNCLSWHASGERLAVACANNSLITLRVRS</sequence>
<gene>
    <name evidence="6" type="ORF">PBRA_008681</name>
    <name evidence="7" type="ORF">PLBR_LOCUS8675</name>
</gene>
<evidence type="ECO:0000256" key="1">
    <source>
        <dbReference type="ARBA" id="ARBA00004123"/>
    </source>
</evidence>
<evidence type="ECO:0000313" key="8">
    <source>
        <dbReference type="Proteomes" id="UP000039324"/>
    </source>
</evidence>
<name>A0A0G4J312_PLABS</name>
<keyword evidence="8" id="KW-1185">Reference proteome</keyword>
<dbReference type="PROSITE" id="PS50294">
    <property type="entry name" value="WD_REPEATS_REGION"/>
    <property type="match status" value="3"/>
</dbReference>
<evidence type="ECO:0008006" key="10">
    <source>
        <dbReference type="Google" id="ProtNLM"/>
    </source>
</evidence>
<dbReference type="EMBL" id="CDSF01000117">
    <property type="protein sequence ID" value="CEP01739.1"/>
    <property type="molecule type" value="Genomic_DNA"/>
</dbReference>
<keyword evidence="4" id="KW-0539">Nucleus</keyword>
<dbReference type="OrthoDB" id="1367865at2759"/>
<organism evidence="6 8">
    <name type="scientific">Plasmodiophora brassicae</name>
    <name type="common">Clubroot disease agent</name>
    <dbReference type="NCBI Taxonomy" id="37360"/>
    <lineage>
        <taxon>Eukaryota</taxon>
        <taxon>Sar</taxon>
        <taxon>Rhizaria</taxon>
        <taxon>Endomyxa</taxon>
        <taxon>Phytomyxea</taxon>
        <taxon>Plasmodiophorida</taxon>
        <taxon>Plasmodiophoridae</taxon>
        <taxon>Plasmodiophora</taxon>
    </lineage>
</organism>
<dbReference type="InterPro" id="IPR020472">
    <property type="entry name" value="WD40_PAC1"/>
</dbReference>
<dbReference type="PANTHER" id="PTHR22846">
    <property type="entry name" value="WD40 REPEAT PROTEIN"/>
    <property type="match status" value="1"/>
</dbReference>
<geneLocation type="mitochondrion" evidence="7"/>
<dbReference type="OMA" id="KWNKCGN"/>
<dbReference type="Gene3D" id="1.20.960.30">
    <property type="match status" value="1"/>
</dbReference>
<accession>A0A0G4J312</accession>
<dbReference type="FunFam" id="1.20.960.30:FF:000001">
    <property type="entry name" value="F-box-like/WD repeat-containing protein TBL1XR1"/>
    <property type="match status" value="1"/>
</dbReference>
<dbReference type="InterPro" id="IPR006594">
    <property type="entry name" value="LisH"/>
</dbReference>
<dbReference type="Pfam" id="PF00400">
    <property type="entry name" value="WD40"/>
    <property type="match status" value="7"/>
</dbReference>
<dbReference type="Gene3D" id="2.130.10.10">
    <property type="entry name" value="YVTN repeat-like/Quinoprotein amine dehydrogenase"/>
    <property type="match status" value="1"/>
</dbReference>
<proteinExistence type="predicted"/>
<dbReference type="Pfam" id="PF08513">
    <property type="entry name" value="LisH"/>
    <property type="match status" value="1"/>
</dbReference>
<feature type="repeat" description="WD" evidence="5">
    <location>
        <begin position="301"/>
        <end position="342"/>
    </location>
</feature>
<comment type="subcellular location">
    <subcellularLocation>
        <location evidence="1">Nucleus</location>
    </subcellularLocation>
</comment>
<dbReference type="GO" id="GO:0003714">
    <property type="term" value="F:transcription corepressor activity"/>
    <property type="evidence" value="ECO:0007669"/>
    <property type="project" value="InterPro"/>
</dbReference>
<dbReference type="PROSITE" id="PS50082">
    <property type="entry name" value="WD_REPEATS_2"/>
    <property type="match status" value="3"/>
</dbReference>
<keyword evidence="2 5" id="KW-0853">WD repeat</keyword>
<dbReference type="PRINTS" id="PR00320">
    <property type="entry name" value="GPROTEINBRPT"/>
</dbReference>
<evidence type="ECO:0000256" key="2">
    <source>
        <dbReference type="ARBA" id="ARBA00022574"/>
    </source>
</evidence>
<evidence type="ECO:0000256" key="4">
    <source>
        <dbReference type="ARBA" id="ARBA00023242"/>
    </source>
</evidence>
<dbReference type="InterPro" id="IPR036322">
    <property type="entry name" value="WD40_repeat_dom_sf"/>
</dbReference>
<reference evidence="6 8" key="1">
    <citation type="submission" date="2015-02" db="EMBL/GenBank/DDBJ databases">
        <authorList>
            <person name="Chooi Y.-H."/>
        </authorList>
    </citation>
    <scope>NUCLEOTIDE SEQUENCE [LARGE SCALE GENOMIC DNA]</scope>
    <source>
        <strain evidence="6">E3</strain>
    </source>
</reference>
<keyword evidence="3" id="KW-0677">Repeat</keyword>
<dbReference type="GO" id="GO:0006357">
    <property type="term" value="P:regulation of transcription by RNA polymerase II"/>
    <property type="evidence" value="ECO:0007669"/>
    <property type="project" value="TreeGrafter"/>
</dbReference>
<dbReference type="Proteomes" id="UP000039324">
    <property type="component" value="Unassembled WGS sequence"/>
</dbReference>
<dbReference type="GO" id="GO:0000118">
    <property type="term" value="C:histone deacetylase complex"/>
    <property type="evidence" value="ECO:0007669"/>
    <property type="project" value="TreeGrafter"/>
</dbReference>
<dbReference type="InterPro" id="IPR015943">
    <property type="entry name" value="WD40/YVTN_repeat-like_dom_sf"/>
</dbReference>
<dbReference type="AlphaFoldDB" id="A0A0G4J312"/>
<feature type="repeat" description="WD" evidence="5">
    <location>
        <begin position="122"/>
        <end position="153"/>
    </location>
</feature>
<dbReference type="SUPFAM" id="SSF50978">
    <property type="entry name" value="WD40 repeat-like"/>
    <property type="match status" value="2"/>
</dbReference>
<evidence type="ECO:0000313" key="9">
    <source>
        <dbReference type="Proteomes" id="UP000290189"/>
    </source>
</evidence>
<evidence type="ECO:0000256" key="5">
    <source>
        <dbReference type="PROSITE-ProRule" id="PRU00221"/>
    </source>
</evidence>
<dbReference type="CDD" id="cd00200">
    <property type="entry name" value="WD40"/>
    <property type="match status" value="1"/>
</dbReference>
<dbReference type="PROSITE" id="PS50896">
    <property type="entry name" value="LISH"/>
    <property type="match status" value="1"/>
</dbReference>